<dbReference type="GeneID" id="113205937"/>
<name>A0A9C6XAW9_FRAOC</name>
<evidence type="ECO:0000256" key="1">
    <source>
        <dbReference type="SAM" id="MobiDB-lite"/>
    </source>
</evidence>
<keyword evidence="2" id="KW-1185">Reference proteome</keyword>
<feature type="compositionally biased region" description="Polar residues" evidence="1">
    <location>
        <begin position="123"/>
        <end position="132"/>
    </location>
</feature>
<sequence>MCVPSRQQIQHLPKKPQEEDAGDQDPSDEPRPGEQGPQGQLQGRGGDTSAANSKFWETLEDRAPTSRARGVPLDTQKGMQLECISVYYNIDGGAGSICFLREGPHVRSRGRGNTAPHRVQSKCHYQSNQSEFPESRGARGSPRNPSADTGGPSGLVC</sequence>
<dbReference type="AlphaFoldDB" id="A0A9C6XAW9"/>
<dbReference type="RefSeq" id="XP_052132454.1">
    <property type="nucleotide sequence ID" value="XM_052276494.1"/>
</dbReference>
<reference evidence="3" key="1">
    <citation type="submission" date="2025-08" db="UniProtKB">
        <authorList>
            <consortium name="RefSeq"/>
        </authorList>
    </citation>
    <scope>IDENTIFICATION</scope>
    <source>
        <tissue evidence="3">Whole organism</tissue>
    </source>
</reference>
<feature type="region of interest" description="Disordered" evidence="1">
    <location>
        <begin position="1"/>
        <end position="76"/>
    </location>
</feature>
<evidence type="ECO:0000313" key="2">
    <source>
        <dbReference type="Proteomes" id="UP000504606"/>
    </source>
</evidence>
<dbReference type="KEGG" id="foc:113205937"/>
<protein>
    <submittedName>
        <fullName evidence="3">Uncharacterized protein LOC113205937</fullName>
    </submittedName>
</protein>
<proteinExistence type="predicted"/>
<feature type="region of interest" description="Disordered" evidence="1">
    <location>
        <begin position="108"/>
        <end position="157"/>
    </location>
</feature>
<feature type="compositionally biased region" description="Polar residues" evidence="1">
    <location>
        <begin position="1"/>
        <end position="10"/>
    </location>
</feature>
<organism evidence="2 3">
    <name type="scientific">Frankliniella occidentalis</name>
    <name type="common">Western flower thrips</name>
    <name type="synonym">Euthrips occidentalis</name>
    <dbReference type="NCBI Taxonomy" id="133901"/>
    <lineage>
        <taxon>Eukaryota</taxon>
        <taxon>Metazoa</taxon>
        <taxon>Ecdysozoa</taxon>
        <taxon>Arthropoda</taxon>
        <taxon>Hexapoda</taxon>
        <taxon>Insecta</taxon>
        <taxon>Pterygota</taxon>
        <taxon>Neoptera</taxon>
        <taxon>Paraneoptera</taxon>
        <taxon>Thysanoptera</taxon>
        <taxon>Terebrantia</taxon>
        <taxon>Thripoidea</taxon>
        <taxon>Thripidae</taxon>
        <taxon>Frankliniella</taxon>
    </lineage>
</organism>
<gene>
    <name evidence="3" type="primary">LOC113205937</name>
</gene>
<dbReference type="Proteomes" id="UP000504606">
    <property type="component" value="Unplaced"/>
</dbReference>
<evidence type="ECO:0000313" key="3">
    <source>
        <dbReference type="RefSeq" id="XP_052132454.1"/>
    </source>
</evidence>
<accession>A0A9C6XAW9</accession>